<reference evidence="2" key="1">
    <citation type="submission" date="2020-05" db="EMBL/GenBank/DDBJ databases">
        <title>WGS assembly of Panicum virgatum.</title>
        <authorList>
            <person name="Lovell J.T."/>
            <person name="Jenkins J."/>
            <person name="Shu S."/>
            <person name="Juenger T.E."/>
            <person name="Schmutz J."/>
        </authorList>
    </citation>
    <scope>NUCLEOTIDE SEQUENCE</scope>
    <source>
        <strain evidence="2">AP13</strain>
    </source>
</reference>
<dbReference type="EMBL" id="CM029040">
    <property type="protein sequence ID" value="KAG2638560.1"/>
    <property type="molecule type" value="Genomic_DNA"/>
</dbReference>
<gene>
    <name evidence="2" type="ORF">PVAP13_2NG602520</name>
</gene>
<organism evidence="2 3">
    <name type="scientific">Panicum virgatum</name>
    <name type="common">Blackwell switchgrass</name>
    <dbReference type="NCBI Taxonomy" id="38727"/>
    <lineage>
        <taxon>Eukaryota</taxon>
        <taxon>Viridiplantae</taxon>
        <taxon>Streptophyta</taxon>
        <taxon>Embryophyta</taxon>
        <taxon>Tracheophyta</taxon>
        <taxon>Spermatophyta</taxon>
        <taxon>Magnoliopsida</taxon>
        <taxon>Liliopsida</taxon>
        <taxon>Poales</taxon>
        <taxon>Poaceae</taxon>
        <taxon>PACMAD clade</taxon>
        <taxon>Panicoideae</taxon>
        <taxon>Panicodae</taxon>
        <taxon>Paniceae</taxon>
        <taxon>Panicinae</taxon>
        <taxon>Panicum</taxon>
        <taxon>Panicum sect. Hiantes</taxon>
    </lineage>
</organism>
<proteinExistence type="predicted"/>
<evidence type="ECO:0000256" key="1">
    <source>
        <dbReference type="SAM" id="MobiDB-lite"/>
    </source>
</evidence>
<dbReference type="AlphaFoldDB" id="A0A8T0VTL6"/>
<dbReference type="Proteomes" id="UP000823388">
    <property type="component" value="Chromosome 2N"/>
</dbReference>
<comment type="caution">
    <text evidence="2">The sequence shown here is derived from an EMBL/GenBank/DDBJ whole genome shotgun (WGS) entry which is preliminary data.</text>
</comment>
<protein>
    <submittedName>
        <fullName evidence="2">Uncharacterized protein</fullName>
    </submittedName>
</protein>
<sequence>MALGNRMAKPRGRPPWRCRLQRQGGSRQLHIREQTRGRDARRRLRKALSRIRRPWRPDPCPPAPDAGRRRRRGGGPVRWPARLPQPLPSPTSLPLSSYVAGRPTNRADMTGVAAHGSTCGAWSRRPAMASASARDLPSSPTTCSTDCLPYNHLRMHSQNRQGGHKPQGAASLDLRDDLNTPSVAEQRAAHWKVRWRLPEFAPAKVLDFGAEPSSVLW</sequence>
<feature type="compositionally biased region" description="Basic residues" evidence="1">
    <location>
        <begin position="8"/>
        <end position="20"/>
    </location>
</feature>
<evidence type="ECO:0000313" key="3">
    <source>
        <dbReference type="Proteomes" id="UP000823388"/>
    </source>
</evidence>
<keyword evidence="3" id="KW-1185">Reference proteome</keyword>
<accession>A0A8T0VTL6</accession>
<evidence type="ECO:0000313" key="2">
    <source>
        <dbReference type="EMBL" id="KAG2638560.1"/>
    </source>
</evidence>
<name>A0A8T0VTL6_PANVG</name>
<feature type="region of interest" description="Disordered" evidence="1">
    <location>
        <begin position="1"/>
        <end position="94"/>
    </location>
</feature>
<feature type="compositionally biased region" description="Basic residues" evidence="1">
    <location>
        <begin position="39"/>
        <end position="54"/>
    </location>
</feature>